<reference evidence="1 2" key="1">
    <citation type="submission" date="2019-12" db="EMBL/GenBank/DDBJ databases">
        <authorList>
            <person name="Alioto T."/>
            <person name="Alioto T."/>
            <person name="Gomez Garrido J."/>
        </authorList>
    </citation>
    <scope>NUCLEOTIDE SEQUENCE [LARGE SCALE GENOMIC DNA]</scope>
</reference>
<dbReference type="EMBL" id="CACTIH010009087">
    <property type="protein sequence ID" value="CAA3023309.1"/>
    <property type="molecule type" value="Genomic_DNA"/>
</dbReference>
<name>A0A8S0USW8_OLEEU</name>
<evidence type="ECO:0000313" key="2">
    <source>
        <dbReference type="Proteomes" id="UP000594638"/>
    </source>
</evidence>
<dbReference type="Proteomes" id="UP000594638">
    <property type="component" value="Unassembled WGS sequence"/>
</dbReference>
<dbReference type="Gramene" id="OE9A042993T1">
    <property type="protein sequence ID" value="OE9A042993C1"/>
    <property type="gene ID" value="OE9A042993"/>
</dbReference>
<comment type="caution">
    <text evidence="1">The sequence shown here is derived from an EMBL/GenBank/DDBJ whole genome shotgun (WGS) entry which is preliminary data.</text>
</comment>
<dbReference type="AlphaFoldDB" id="A0A8S0USW8"/>
<evidence type="ECO:0000313" key="1">
    <source>
        <dbReference type="EMBL" id="CAA3023309.1"/>
    </source>
</evidence>
<sequence>MIISDAGGFDKPLVFAHPTLAHRTYCYAGAKLYYFRTWPVIIYDAKAGCSLTISPHLFETTISFQYYSSWSSLIFGRLQSLAYYIVLFSAGGFPVEGQLSLLVIMSSPHIWGNSGSYKCVTIVGRLQVFQNSTHGSLISRKWVSYNPL</sequence>
<keyword evidence="2" id="KW-1185">Reference proteome</keyword>
<organism evidence="1 2">
    <name type="scientific">Olea europaea subsp. europaea</name>
    <dbReference type="NCBI Taxonomy" id="158383"/>
    <lineage>
        <taxon>Eukaryota</taxon>
        <taxon>Viridiplantae</taxon>
        <taxon>Streptophyta</taxon>
        <taxon>Embryophyta</taxon>
        <taxon>Tracheophyta</taxon>
        <taxon>Spermatophyta</taxon>
        <taxon>Magnoliopsida</taxon>
        <taxon>eudicotyledons</taxon>
        <taxon>Gunneridae</taxon>
        <taxon>Pentapetalae</taxon>
        <taxon>asterids</taxon>
        <taxon>lamiids</taxon>
        <taxon>Lamiales</taxon>
        <taxon>Oleaceae</taxon>
        <taxon>Oleeae</taxon>
        <taxon>Olea</taxon>
    </lineage>
</organism>
<gene>
    <name evidence="1" type="ORF">OLEA9_A042993</name>
</gene>
<protein>
    <submittedName>
        <fullName evidence="1">Uncharacterized protein</fullName>
    </submittedName>
</protein>
<proteinExistence type="predicted"/>
<accession>A0A8S0USW8</accession>